<evidence type="ECO:0000313" key="2">
    <source>
        <dbReference type="Proteomes" id="UP000600365"/>
    </source>
</evidence>
<sequence length="87" mass="8836">MEWVGGALLPDGVYERAGQAWGDDGVTGGHDADGCGQFLWFRVVDEKSAGSGAQGSVGVSLLADCGHNQYARGAMFGLGGFRGAGEA</sequence>
<accession>A0A917YA52</accession>
<evidence type="ECO:0000313" key="1">
    <source>
        <dbReference type="EMBL" id="GGN76578.1"/>
    </source>
</evidence>
<comment type="caution">
    <text evidence="1">The sequence shown here is derived from an EMBL/GenBank/DDBJ whole genome shotgun (WGS) entry which is preliminary data.</text>
</comment>
<organism evidence="1 2">
    <name type="scientific">Streptomyces albiflavescens</name>
    <dbReference type="NCBI Taxonomy" id="1623582"/>
    <lineage>
        <taxon>Bacteria</taxon>
        <taxon>Bacillati</taxon>
        <taxon>Actinomycetota</taxon>
        <taxon>Actinomycetes</taxon>
        <taxon>Kitasatosporales</taxon>
        <taxon>Streptomycetaceae</taxon>
        <taxon>Streptomyces</taxon>
    </lineage>
</organism>
<dbReference type="EMBL" id="BMMM01000011">
    <property type="protein sequence ID" value="GGN76578.1"/>
    <property type="molecule type" value="Genomic_DNA"/>
</dbReference>
<name>A0A917YA52_9ACTN</name>
<proteinExistence type="predicted"/>
<dbReference type="AlphaFoldDB" id="A0A917YA52"/>
<keyword evidence="2" id="KW-1185">Reference proteome</keyword>
<gene>
    <name evidence="1" type="ORF">GCM10011579_057840</name>
</gene>
<protein>
    <submittedName>
        <fullName evidence="1">Uncharacterized protein</fullName>
    </submittedName>
</protein>
<reference evidence="1 2" key="1">
    <citation type="journal article" date="2014" name="Int. J. Syst. Evol. Microbiol.">
        <title>Complete genome sequence of Corynebacterium casei LMG S-19264T (=DSM 44701T), isolated from a smear-ripened cheese.</title>
        <authorList>
            <consortium name="US DOE Joint Genome Institute (JGI-PGF)"/>
            <person name="Walter F."/>
            <person name="Albersmeier A."/>
            <person name="Kalinowski J."/>
            <person name="Ruckert C."/>
        </authorList>
    </citation>
    <scope>NUCLEOTIDE SEQUENCE [LARGE SCALE GENOMIC DNA]</scope>
    <source>
        <strain evidence="1 2">CGMCC 4.7111</strain>
    </source>
</reference>
<dbReference type="Proteomes" id="UP000600365">
    <property type="component" value="Unassembled WGS sequence"/>
</dbReference>